<sequence>MKVSDTERLTIRHFEGEDADFIVRLLNDPSFIRHIADKQVRTREDAVSYLENGPMASYRTHGHGLNLVQLKGEGTPIGMCGLVKRHELEGPDLGYAFLPEFCGQGYAFEAAEAVLEQGMAEHALDSVLAVTLPDNTRSNRLLNTLGFSAKWSVNLYGAWNNLYEYRRSNDTP</sequence>
<dbReference type="AlphaFoldDB" id="A0A1I7BNZ5"/>
<name>A0A1I7BNZ5_9GAMM</name>
<dbReference type="GO" id="GO:0016747">
    <property type="term" value="F:acyltransferase activity, transferring groups other than amino-acyl groups"/>
    <property type="evidence" value="ECO:0007669"/>
    <property type="project" value="InterPro"/>
</dbReference>
<dbReference type="RefSeq" id="WP_217641067.1">
    <property type="nucleotide sequence ID" value="NZ_FPAQ01000028.1"/>
</dbReference>
<proteinExistence type="predicted"/>
<dbReference type="PROSITE" id="PS51186">
    <property type="entry name" value="GNAT"/>
    <property type="match status" value="1"/>
</dbReference>
<evidence type="ECO:0000313" key="3">
    <source>
        <dbReference type="Proteomes" id="UP000199594"/>
    </source>
</evidence>
<gene>
    <name evidence="2" type="ORF">SAMN04487956_12839</name>
</gene>
<dbReference type="PANTHER" id="PTHR43792:SF1">
    <property type="entry name" value="N-ACETYLTRANSFERASE DOMAIN-CONTAINING PROTEIN"/>
    <property type="match status" value="1"/>
</dbReference>
<dbReference type="Proteomes" id="UP000199594">
    <property type="component" value="Unassembled WGS sequence"/>
</dbReference>
<dbReference type="InterPro" id="IPR016181">
    <property type="entry name" value="Acyl_CoA_acyltransferase"/>
</dbReference>
<evidence type="ECO:0000259" key="1">
    <source>
        <dbReference type="PROSITE" id="PS51186"/>
    </source>
</evidence>
<dbReference type="EMBL" id="FPAQ01000028">
    <property type="protein sequence ID" value="SFT88883.1"/>
    <property type="molecule type" value="Genomic_DNA"/>
</dbReference>
<accession>A0A1I7BNZ5</accession>
<feature type="domain" description="N-acetyltransferase" evidence="1">
    <location>
        <begin position="9"/>
        <end position="170"/>
    </location>
</feature>
<dbReference type="InterPro" id="IPR051531">
    <property type="entry name" value="N-acetyltransferase"/>
</dbReference>
<dbReference type="InterPro" id="IPR000182">
    <property type="entry name" value="GNAT_dom"/>
</dbReference>
<evidence type="ECO:0000313" key="2">
    <source>
        <dbReference type="EMBL" id="SFT88883.1"/>
    </source>
</evidence>
<dbReference type="Pfam" id="PF13302">
    <property type="entry name" value="Acetyltransf_3"/>
    <property type="match status" value="1"/>
</dbReference>
<organism evidence="2 3">
    <name type="scientific">Halomonas saccharevitans</name>
    <dbReference type="NCBI Taxonomy" id="416872"/>
    <lineage>
        <taxon>Bacteria</taxon>
        <taxon>Pseudomonadati</taxon>
        <taxon>Pseudomonadota</taxon>
        <taxon>Gammaproteobacteria</taxon>
        <taxon>Oceanospirillales</taxon>
        <taxon>Halomonadaceae</taxon>
        <taxon>Halomonas</taxon>
    </lineage>
</organism>
<dbReference type="PANTHER" id="PTHR43792">
    <property type="entry name" value="GNAT FAMILY, PUTATIVE (AFU_ORTHOLOGUE AFUA_3G00765)-RELATED-RELATED"/>
    <property type="match status" value="1"/>
</dbReference>
<protein>
    <submittedName>
        <fullName evidence="2">Protein N-acetyltransferase, RimJ/RimL family</fullName>
    </submittedName>
</protein>
<dbReference type="SUPFAM" id="SSF55729">
    <property type="entry name" value="Acyl-CoA N-acyltransferases (Nat)"/>
    <property type="match status" value="1"/>
</dbReference>
<dbReference type="Gene3D" id="3.40.630.30">
    <property type="match status" value="1"/>
</dbReference>
<reference evidence="2 3" key="1">
    <citation type="submission" date="2016-10" db="EMBL/GenBank/DDBJ databases">
        <authorList>
            <person name="de Groot N.N."/>
        </authorList>
    </citation>
    <scope>NUCLEOTIDE SEQUENCE [LARGE SCALE GENOMIC DNA]</scope>
    <source>
        <strain evidence="2 3">CGMCC 1.6493</strain>
    </source>
</reference>
<keyword evidence="2" id="KW-0808">Transferase</keyword>